<evidence type="ECO:0000256" key="1">
    <source>
        <dbReference type="SAM" id="MobiDB-lite"/>
    </source>
</evidence>
<accession>A0A1H2T1X0</accession>
<feature type="region of interest" description="Disordered" evidence="1">
    <location>
        <begin position="60"/>
        <end position="85"/>
    </location>
</feature>
<dbReference type="AlphaFoldDB" id="A0A1H2T1X0"/>
<dbReference type="Proteomes" id="UP000183454">
    <property type="component" value="Unassembled WGS sequence"/>
</dbReference>
<protein>
    <submittedName>
        <fullName evidence="2">Uncharacterized protein</fullName>
    </submittedName>
</protein>
<name>A0A1H2T1X0_9PROT</name>
<sequence length="85" mass="9599">MSKDQHQFILPHYMMGRQTNDQIAVIIMVTKIKKRSPILNACSLDQGVRLPANQAELARGLEQTTSSKKQTIQRAHSNRANGRID</sequence>
<proteinExistence type="predicted"/>
<gene>
    <name evidence="2" type="ORF">SAMN05421882_100929</name>
</gene>
<evidence type="ECO:0000313" key="2">
    <source>
        <dbReference type="EMBL" id="SDW37244.1"/>
    </source>
</evidence>
<feature type="compositionally biased region" description="Polar residues" evidence="1">
    <location>
        <begin position="62"/>
        <end position="85"/>
    </location>
</feature>
<organism evidence="2 3">
    <name type="scientific">Nitrosomonas communis</name>
    <dbReference type="NCBI Taxonomy" id="44574"/>
    <lineage>
        <taxon>Bacteria</taxon>
        <taxon>Pseudomonadati</taxon>
        <taxon>Pseudomonadota</taxon>
        <taxon>Betaproteobacteria</taxon>
        <taxon>Nitrosomonadales</taxon>
        <taxon>Nitrosomonadaceae</taxon>
        <taxon>Nitrosomonas</taxon>
    </lineage>
</organism>
<dbReference type="EMBL" id="FNNH01000009">
    <property type="protein sequence ID" value="SDW37244.1"/>
    <property type="molecule type" value="Genomic_DNA"/>
</dbReference>
<reference evidence="2 3" key="1">
    <citation type="submission" date="2016-10" db="EMBL/GenBank/DDBJ databases">
        <authorList>
            <person name="de Groot N.N."/>
        </authorList>
    </citation>
    <scope>NUCLEOTIDE SEQUENCE [LARGE SCALE GENOMIC DNA]</scope>
    <source>
        <strain evidence="2 3">Nm110</strain>
    </source>
</reference>
<evidence type="ECO:0000313" key="3">
    <source>
        <dbReference type="Proteomes" id="UP000183454"/>
    </source>
</evidence>